<protein>
    <submittedName>
        <fullName evidence="3">mRNA interferase MazF</fullName>
    </submittedName>
</protein>
<dbReference type="GeneID" id="31773776"/>
<dbReference type="EMBL" id="FXXC01000001">
    <property type="protein sequence ID" value="SMR91730.1"/>
    <property type="molecule type" value="Genomic_DNA"/>
</dbReference>
<name>A0ABY1S607_CALBS</name>
<dbReference type="PANTHER" id="PTHR33988:SF2">
    <property type="entry name" value="ENDORIBONUCLEASE MAZF"/>
    <property type="match status" value="1"/>
</dbReference>
<dbReference type="Proteomes" id="UP000196803">
    <property type="component" value="Unassembled WGS sequence"/>
</dbReference>
<dbReference type="RefSeq" id="WP_015908740.1">
    <property type="nucleotide sequence ID" value="NZ_FUZJ01000001.1"/>
</dbReference>
<evidence type="ECO:0000256" key="1">
    <source>
        <dbReference type="ARBA" id="ARBA00007521"/>
    </source>
</evidence>
<evidence type="ECO:0000256" key="2">
    <source>
        <dbReference type="ARBA" id="ARBA00022649"/>
    </source>
</evidence>
<accession>A0ABY1S607</accession>
<dbReference type="Gene3D" id="2.30.30.110">
    <property type="match status" value="1"/>
</dbReference>
<dbReference type="InterPro" id="IPR011067">
    <property type="entry name" value="Plasmid_toxin/cell-grow_inhib"/>
</dbReference>
<keyword evidence="2" id="KW-1277">Toxin-antitoxin system</keyword>
<comment type="similarity">
    <text evidence="1">Belongs to the PemK/MazF family.</text>
</comment>
<sequence>MDKTLIKMKIAELEKKLEDVLDVLHPEDYSEYLDYIDWLITKTDLFLKGRSFKKGKDYKKFGTFKRGDIVLVNFGYNVGTEKNKIRWAIVIDINNLPTFGTVTVVPLTTKQGRTVNHPTCVFVGHIPPLPSNKTYVDVGNIRSISKLRIMRTVGRANNDVLNAVDEKLKELFLGKY</sequence>
<reference evidence="3 4" key="1">
    <citation type="submission" date="2017-05" db="EMBL/GenBank/DDBJ databases">
        <authorList>
            <person name="Varghese N."/>
            <person name="Submissions S."/>
        </authorList>
    </citation>
    <scope>NUCLEOTIDE SEQUENCE [LARGE SCALE GENOMIC DNA]</scope>
    <source>
        <strain evidence="3 4">MACB1020</strain>
    </source>
</reference>
<dbReference type="InterPro" id="IPR003477">
    <property type="entry name" value="PemK-like"/>
</dbReference>
<keyword evidence="4" id="KW-1185">Reference proteome</keyword>
<evidence type="ECO:0000313" key="3">
    <source>
        <dbReference type="EMBL" id="SMR91730.1"/>
    </source>
</evidence>
<comment type="caution">
    <text evidence="3">The sequence shown here is derived from an EMBL/GenBank/DDBJ whole genome shotgun (WGS) entry which is preliminary data.</text>
</comment>
<dbReference type="Pfam" id="PF02452">
    <property type="entry name" value="PemK_toxin"/>
    <property type="match status" value="1"/>
</dbReference>
<gene>
    <name evidence="3" type="ORF">SAMN05216240_0620</name>
</gene>
<dbReference type="PANTHER" id="PTHR33988">
    <property type="entry name" value="ENDORIBONUCLEASE MAZF-RELATED"/>
    <property type="match status" value="1"/>
</dbReference>
<dbReference type="SUPFAM" id="SSF50118">
    <property type="entry name" value="Cell growth inhibitor/plasmid maintenance toxic component"/>
    <property type="match status" value="1"/>
</dbReference>
<organism evidence="3 4">
    <name type="scientific">Caldicellulosiruptor bescii</name>
    <name type="common">Anaerocellum thermophilum</name>
    <dbReference type="NCBI Taxonomy" id="31899"/>
    <lineage>
        <taxon>Bacteria</taxon>
        <taxon>Bacillati</taxon>
        <taxon>Bacillota</taxon>
        <taxon>Bacillota incertae sedis</taxon>
        <taxon>Caldicellulosiruptorales</taxon>
        <taxon>Caldicellulosiruptoraceae</taxon>
        <taxon>Caldicellulosiruptor</taxon>
    </lineage>
</organism>
<evidence type="ECO:0000313" key="4">
    <source>
        <dbReference type="Proteomes" id="UP000196803"/>
    </source>
</evidence>
<proteinExistence type="inferred from homology"/>